<evidence type="ECO:0000259" key="22">
    <source>
        <dbReference type="PROSITE" id="PS50109"/>
    </source>
</evidence>
<dbReference type="Gene3D" id="1.10.287.130">
    <property type="match status" value="1"/>
</dbReference>
<keyword evidence="8" id="KW-0808">Transferase</keyword>
<dbReference type="EC" id="2.7.13.3" evidence="5"/>
<keyword evidence="11" id="KW-0378">Hydrolase</keyword>
<dbReference type="InterPro" id="IPR003660">
    <property type="entry name" value="HAMP_dom"/>
</dbReference>
<dbReference type="InterPro" id="IPR003594">
    <property type="entry name" value="HATPase_dom"/>
</dbReference>
<dbReference type="SMART" id="SM00304">
    <property type="entry name" value="HAMP"/>
    <property type="match status" value="1"/>
</dbReference>
<name>D0MG75_RHOM4</name>
<dbReference type="GO" id="GO:0005524">
    <property type="term" value="F:ATP binding"/>
    <property type="evidence" value="ECO:0007669"/>
    <property type="project" value="UniProtKB-KW"/>
</dbReference>
<keyword evidence="10 24" id="KW-0418">Kinase</keyword>
<evidence type="ECO:0000256" key="1">
    <source>
        <dbReference type="ARBA" id="ARBA00000085"/>
    </source>
</evidence>
<feature type="transmembrane region" description="Helical" evidence="21">
    <location>
        <begin position="430"/>
        <end position="451"/>
    </location>
</feature>
<keyword evidence="18" id="KW-0464">Manganese</keyword>
<dbReference type="KEGG" id="rmr:Rmar_0733"/>
<dbReference type="SUPFAM" id="SSF158472">
    <property type="entry name" value="HAMP domain-like"/>
    <property type="match status" value="1"/>
</dbReference>
<dbReference type="HOGENOM" id="CLU_257936_0_0_10"/>
<proteinExistence type="predicted"/>
<keyword evidence="7" id="KW-0597">Phosphoprotein</keyword>
<evidence type="ECO:0000256" key="14">
    <source>
        <dbReference type="ARBA" id="ARBA00022912"/>
    </source>
</evidence>
<feature type="transmembrane region" description="Helical" evidence="21">
    <location>
        <begin position="350"/>
        <end position="368"/>
    </location>
</feature>
<dbReference type="Proteomes" id="UP000002221">
    <property type="component" value="Chromosome"/>
</dbReference>
<feature type="transmembrane region" description="Helical" evidence="21">
    <location>
        <begin position="388"/>
        <end position="409"/>
    </location>
</feature>
<keyword evidence="21" id="KW-0812">Transmembrane</keyword>
<dbReference type="EMBL" id="CP001807">
    <property type="protein sequence ID" value="ACY47631.1"/>
    <property type="molecule type" value="Genomic_DNA"/>
</dbReference>
<protein>
    <recommendedName>
        <fullName evidence="19">Signal transduction histidine-protein kinase/phosphatase MprB</fullName>
        <ecNumber evidence="5">2.7.13.3</ecNumber>
    </recommendedName>
    <alternativeName>
        <fullName evidence="20">Mycobacterial persistence regulator B</fullName>
    </alternativeName>
</protein>
<evidence type="ECO:0000256" key="2">
    <source>
        <dbReference type="ARBA" id="ARBA00001936"/>
    </source>
</evidence>
<dbReference type="SMART" id="SM00388">
    <property type="entry name" value="HisKA"/>
    <property type="match status" value="1"/>
</dbReference>
<keyword evidence="14" id="KW-0904">Protein phosphatase</keyword>
<gene>
    <name evidence="24" type="ordered locus">Rmar_0733</name>
</gene>
<dbReference type="GO" id="GO:0000155">
    <property type="term" value="F:phosphorelay sensor kinase activity"/>
    <property type="evidence" value="ECO:0007669"/>
    <property type="project" value="InterPro"/>
</dbReference>
<dbReference type="InterPro" id="IPR003661">
    <property type="entry name" value="HisK_dim/P_dom"/>
</dbReference>
<reference evidence="24 25" key="1">
    <citation type="journal article" date="2009" name="Stand. Genomic Sci.">
        <title>Complete genome sequence of Rhodothermus marinus type strain (R-10).</title>
        <authorList>
            <person name="Nolan M."/>
            <person name="Tindall B.J."/>
            <person name="Pomrenke H."/>
            <person name="Lapidus A."/>
            <person name="Copeland A."/>
            <person name="Glavina Del Rio T."/>
            <person name="Lucas S."/>
            <person name="Chen F."/>
            <person name="Tice H."/>
            <person name="Cheng J.F."/>
            <person name="Saunders E."/>
            <person name="Han C."/>
            <person name="Bruce D."/>
            <person name="Goodwin L."/>
            <person name="Chain P."/>
            <person name="Pitluck S."/>
            <person name="Ovchinikova G."/>
            <person name="Pati A."/>
            <person name="Ivanova N."/>
            <person name="Mavromatis K."/>
            <person name="Chen A."/>
            <person name="Palaniappan K."/>
            <person name="Land M."/>
            <person name="Hauser L."/>
            <person name="Chang Y.J."/>
            <person name="Jeffries C.D."/>
            <person name="Brettin T."/>
            <person name="Goker M."/>
            <person name="Bristow J."/>
            <person name="Eisen J.A."/>
            <person name="Markowitz V."/>
            <person name="Hugenholtz P."/>
            <person name="Kyrpides N.C."/>
            <person name="Klenk H.P."/>
            <person name="Detter J.C."/>
        </authorList>
    </citation>
    <scope>NUCLEOTIDE SEQUENCE [LARGE SCALE GENOMIC DNA]</scope>
    <source>
        <strain evidence="25">ATCC 43812 / DSM 4252 / R-10</strain>
    </source>
</reference>
<keyword evidence="6" id="KW-1003">Cell membrane</keyword>
<dbReference type="CDD" id="cd00082">
    <property type="entry name" value="HisKA"/>
    <property type="match status" value="1"/>
</dbReference>
<evidence type="ECO:0000256" key="9">
    <source>
        <dbReference type="ARBA" id="ARBA00022741"/>
    </source>
</evidence>
<dbReference type="GO" id="GO:0004721">
    <property type="term" value="F:phosphoprotein phosphatase activity"/>
    <property type="evidence" value="ECO:0007669"/>
    <property type="project" value="UniProtKB-KW"/>
</dbReference>
<evidence type="ECO:0000256" key="8">
    <source>
        <dbReference type="ARBA" id="ARBA00022679"/>
    </source>
</evidence>
<dbReference type="Gene3D" id="3.30.565.10">
    <property type="entry name" value="Histidine kinase-like ATPase, C-terminal domain"/>
    <property type="match status" value="1"/>
</dbReference>
<feature type="domain" description="HAMP" evidence="23">
    <location>
        <begin position="1046"/>
        <end position="1098"/>
    </location>
</feature>
<dbReference type="Pfam" id="PF00672">
    <property type="entry name" value="HAMP"/>
    <property type="match status" value="1"/>
</dbReference>
<feature type="transmembrane region" description="Helical" evidence="21">
    <location>
        <begin position="858"/>
        <end position="880"/>
    </location>
</feature>
<evidence type="ECO:0000256" key="4">
    <source>
        <dbReference type="ARBA" id="ARBA00004651"/>
    </source>
</evidence>
<dbReference type="SUPFAM" id="SSF55874">
    <property type="entry name" value="ATPase domain of HSP90 chaperone/DNA topoisomerase II/histidine kinase"/>
    <property type="match status" value="1"/>
</dbReference>
<evidence type="ECO:0000256" key="3">
    <source>
        <dbReference type="ARBA" id="ARBA00001946"/>
    </source>
</evidence>
<evidence type="ECO:0000256" key="12">
    <source>
        <dbReference type="ARBA" id="ARBA00022840"/>
    </source>
</evidence>
<evidence type="ECO:0000256" key="19">
    <source>
        <dbReference type="ARBA" id="ARBA00040454"/>
    </source>
</evidence>
<evidence type="ECO:0000313" key="24">
    <source>
        <dbReference type="EMBL" id="ACY47631.1"/>
    </source>
</evidence>
<dbReference type="SUPFAM" id="SSF47384">
    <property type="entry name" value="Homodimeric domain of signal transducing histidine kinase"/>
    <property type="match status" value="1"/>
</dbReference>
<dbReference type="PROSITE" id="PS50885">
    <property type="entry name" value="HAMP"/>
    <property type="match status" value="1"/>
</dbReference>
<feature type="transmembrane region" description="Helical" evidence="21">
    <location>
        <begin position="471"/>
        <end position="488"/>
    </location>
</feature>
<keyword evidence="17" id="KW-0843">Virulence</keyword>
<feature type="transmembrane region" description="Helical" evidence="21">
    <location>
        <begin position="262"/>
        <end position="283"/>
    </location>
</feature>
<accession>D0MG75</accession>
<feature type="transmembrane region" description="Helical" evidence="21">
    <location>
        <begin position="528"/>
        <end position="548"/>
    </location>
</feature>
<evidence type="ECO:0000256" key="10">
    <source>
        <dbReference type="ARBA" id="ARBA00022777"/>
    </source>
</evidence>
<comment type="subcellular location">
    <subcellularLocation>
        <location evidence="4">Cell membrane</location>
        <topology evidence="4">Multi-pass membrane protein</topology>
    </subcellularLocation>
</comment>
<evidence type="ECO:0000256" key="5">
    <source>
        <dbReference type="ARBA" id="ARBA00012438"/>
    </source>
</evidence>
<dbReference type="Pfam" id="PF02518">
    <property type="entry name" value="HATPase_c"/>
    <property type="match status" value="1"/>
</dbReference>
<dbReference type="RefSeq" id="WP_012843243.1">
    <property type="nucleotide sequence ID" value="NC_013501.1"/>
</dbReference>
<evidence type="ECO:0000256" key="18">
    <source>
        <dbReference type="ARBA" id="ARBA00023211"/>
    </source>
</evidence>
<dbReference type="Gene3D" id="6.10.340.10">
    <property type="match status" value="1"/>
</dbReference>
<evidence type="ECO:0000256" key="16">
    <source>
        <dbReference type="ARBA" id="ARBA00023016"/>
    </source>
</evidence>
<dbReference type="GO" id="GO:0005886">
    <property type="term" value="C:plasma membrane"/>
    <property type="evidence" value="ECO:0007669"/>
    <property type="project" value="UniProtKB-SubCell"/>
</dbReference>
<dbReference type="InterPro" id="IPR050980">
    <property type="entry name" value="2C_sensor_his_kinase"/>
</dbReference>
<dbReference type="PANTHER" id="PTHR44936:SF9">
    <property type="entry name" value="SENSOR PROTEIN CREC"/>
    <property type="match status" value="1"/>
</dbReference>
<sequence>MVARHIPRRSHRYWQVGLLLLGLLLGTGVFRVLRLAWLERHVESARQTQLDRMAARIEADLLARQQRLLAKARRLAQHETVRHALQALRRQEGEACPEALVALLARQSLPVRWGIEVYDVVPRRVAWAGVTMPVGTIPNTEAFLRQVQVELVDDPPWRLALSLWHPVVDAEGHALGAVRVLELLRWQMPVENLYLDTYNQLRLWERELGVTVQLLLPGQTTPADGQAAYTLRALNGQLGTLLLGIPSPGQVLRDAARRMDHLLALWATALLIWALIGMIRWMWAARGSPQHLLKRAALVGLAWWGARYLLLVLDVPNRWQRGRTPLAPLFDPAHLASAFGGGLIRSIGDLLLTALFALGFALGVWRVVAECRRNTSDTTPGHTLRAVGVRLMAALLMLGPVVLLGLVVRHSVLDSTLDYLARTGLFPSRLVLLVWAGLLVLLLALLVLLAALGRGTGWFGGTGPEAWHARLGLALGPALVVVGIAYGLMPLDRMVPWPVALVLVGAGLAASCWKVRWPRTGRWLTLRALLPVPFVLSLLLYPMLQAALDAQRRLQMERALDQFGQGQDPRLVFAIEQALQELAADSLLSVLLTTDPDSVRLDSLADALLRGSLLSSLTGTYEVNLTFFDRERRLVGRYEGSPIASGSEALAQDAAEFAMLWQAFRRSEGRLPFIRQLSGRREPGRLQYAGFTMVRRDDGRVAGWVMVRAEPISPLYGAETPFPRVLVPAGVTGMLHEGLSLAEFREGVLVRSQGQAFVRYRLDPTVTRRLRQQPVLWRYETENAHTYLTCYRRVDDAARIVHAARLPALSLFDHLYYLLRLTLTGLLLMLAVYAGGLIYRWRRGWLPLPEARFQDRVLNALVGVGFVAVVVVGVVGVRVLEAESQRAVQAWLRQYLDRVERTLSQAARPGELPYQVLDRVPLDSIARRTGLDLQLYRGGQLIATTRPRLVRERLIEPLMPSSAYEALYCRAQRSAFVPERLGTFAYWTGYRALLDEAGRPRYVVAVPALPEQERLEEERARTVAYLFGALLVLMFLVLLTAWLVARALVRPLARLREGLQAVARGELDRPLPVESRDELGALARTFNWMLRQLAESREQLARQERELAWREMARQVAHEIKNPLTPMKLSVQHLRRAFARRDDPGRFAELFERVTTTLIEQIDTLSHIAADFSTLARMPTRRLERVDLNEVIREAARLMEAEAGRPIELALHPEPLVVQADREELRRVYINLIKNALQALVPERPGRVRVTTRLEVDEVGRRWAYSTVEDNGRGIPEALRPKIFEPNFSTKTGGSGLGLAIVRQCVLDLQGAIGFESEEGVGTTFWLRLPLASDEQPPEAPANQTTG</sequence>
<keyword evidence="21" id="KW-0472">Membrane</keyword>
<feature type="transmembrane region" description="Helical" evidence="21">
    <location>
        <begin position="815"/>
        <end position="838"/>
    </location>
</feature>
<comment type="catalytic activity">
    <reaction evidence="1">
        <text>ATP + protein L-histidine = ADP + protein N-phospho-L-histidine.</text>
        <dbReference type="EC" id="2.7.13.3"/>
    </reaction>
</comment>
<dbReference type="eggNOG" id="COG5000">
    <property type="taxonomic scope" value="Bacteria"/>
</dbReference>
<comment type="cofactor">
    <cofactor evidence="2">
        <name>Mn(2+)</name>
        <dbReference type="ChEBI" id="CHEBI:29035"/>
    </cofactor>
</comment>
<dbReference type="InterPro" id="IPR004358">
    <property type="entry name" value="Sig_transdc_His_kin-like_C"/>
</dbReference>
<keyword evidence="12" id="KW-0067">ATP-binding</keyword>
<dbReference type="PANTHER" id="PTHR44936">
    <property type="entry name" value="SENSOR PROTEIN CREC"/>
    <property type="match status" value="1"/>
</dbReference>
<feature type="domain" description="Histidine kinase" evidence="22">
    <location>
        <begin position="1115"/>
        <end position="1333"/>
    </location>
</feature>
<keyword evidence="25" id="KW-1185">Reference proteome</keyword>
<dbReference type="PRINTS" id="PR00344">
    <property type="entry name" value="BCTRLSENSOR"/>
</dbReference>
<evidence type="ECO:0000256" key="17">
    <source>
        <dbReference type="ARBA" id="ARBA00023026"/>
    </source>
</evidence>
<evidence type="ECO:0000256" key="15">
    <source>
        <dbReference type="ARBA" id="ARBA00023012"/>
    </source>
</evidence>
<keyword evidence="21" id="KW-1133">Transmembrane helix</keyword>
<dbReference type="InterPro" id="IPR005467">
    <property type="entry name" value="His_kinase_dom"/>
</dbReference>
<dbReference type="InterPro" id="IPR036890">
    <property type="entry name" value="HATPase_C_sf"/>
</dbReference>
<dbReference type="InterPro" id="IPR036097">
    <property type="entry name" value="HisK_dim/P_sf"/>
</dbReference>
<evidence type="ECO:0000256" key="6">
    <source>
        <dbReference type="ARBA" id="ARBA00022475"/>
    </source>
</evidence>
<dbReference type="PROSITE" id="PS50109">
    <property type="entry name" value="HIS_KIN"/>
    <property type="match status" value="1"/>
</dbReference>
<evidence type="ECO:0000256" key="21">
    <source>
        <dbReference type="SAM" id="Phobius"/>
    </source>
</evidence>
<feature type="transmembrane region" description="Helical" evidence="21">
    <location>
        <begin position="12"/>
        <end position="33"/>
    </location>
</feature>
<keyword evidence="16" id="KW-0346">Stress response</keyword>
<dbReference type="OrthoDB" id="9776727at2"/>
<comment type="cofactor">
    <cofactor evidence="3">
        <name>Mg(2+)</name>
        <dbReference type="ChEBI" id="CHEBI:18420"/>
    </cofactor>
</comment>
<evidence type="ECO:0000256" key="20">
    <source>
        <dbReference type="ARBA" id="ARBA00041776"/>
    </source>
</evidence>
<keyword evidence="13" id="KW-0460">Magnesium</keyword>
<evidence type="ECO:0000256" key="13">
    <source>
        <dbReference type="ARBA" id="ARBA00022842"/>
    </source>
</evidence>
<dbReference type="CDD" id="cd06225">
    <property type="entry name" value="HAMP"/>
    <property type="match status" value="1"/>
</dbReference>
<evidence type="ECO:0000256" key="11">
    <source>
        <dbReference type="ARBA" id="ARBA00022801"/>
    </source>
</evidence>
<feature type="transmembrane region" description="Helical" evidence="21">
    <location>
        <begin position="1023"/>
        <end position="1045"/>
    </location>
</feature>
<organism evidence="24 25">
    <name type="scientific">Rhodothermus marinus (strain ATCC 43812 / DSM 4252 / R-10)</name>
    <name type="common">Rhodothermus obamensis</name>
    <dbReference type="NCBI Taxonomy" id="518766"/>
    <lineage>
        <taxon>Bacteria</taxon>
        <taxon>Pseudomonadati</taxon>
        <taxon>Rhodothermota</taxon>
        <taxon>Rhodothermia</taxon>
        <taxon>Rhodothermales</taxon>
        <taxon>Rhodothermaceae</taxon>
        <taxon>Rhodothermus</taxon>
    </lineage>
</organism>
<keyword evidence="9" id="KW-0547">Nucleotide-binding</keyword>
<dbReference type="Pfam" id="PF00512">
    <property type="entry name" value="HisKA"/>
    <property type="match status" value="1"/>
</dbReference>
<evidence type="ECO:0000256" key="7">
    <source>
        <dbReference type="ARBA" id="ARBA00022553"/>
    </source>
</evidence>
<dbReference type="SMART" id="SM00387">
    <property type="entry name" value="HATPase_c"/>
    <property type="match status" value="1"/>
</dbReference>
<evidence type="ECO:0000259" key="23">
    <source>
        <dbReference type="PROSITE" id="PS50885"/>
    </source>
</evidence>
<evidence type="ECO:0000313" key="25">
    <source>
        <dbReference type="Proteomes" id="UP000002221"/>
    </source>
</evidence>
<keyword evidence="15" id="KW-0902">Two-component regulatory system</keyword>
<dbReference type="STRING" id="518766.Rmar_0733"/>